<dbReference type="EMBL" id="LDOT01000091">
    <property type="protein sequence ID" value="KLU99034.1"/>
    <property type="molecule type" value="Genomic_DNA"/>
</dbReference>
<dbReference type="PATRIC" id="fig|1195763.3.peg.4916"/>
<accession>A0A0J1GH49</accession>
<protein>
    <submittedName>
        <fullName evidence="2">Uncharacterized protein</fullName>
    </submittedName>
</protein>
<keyword evidence="3" id="KW-1185">Reference proteome</keyword>
<feature type="compositionally biased region" description="Basic and acidic residues" evidence="1">
    <location>
        <begin position="46"/>
        <end position="57"/>
    </location>
</feature>
<evidence type="ECO:0000313" key="2">
    <source>
        <dbReference type="EMBL" id="KLU99034.1"/>
    </source>
</evidence>
<sequence>MDCEGTAEERLAVSRKFAGQDDKMDHFRMKSRTPPGRMLRVSTGRTDGRGLPKDNFRTKHKGLG</sequence>
<evidence type="ECO:0000313" key="3">
    <source>
        <dbReference type="Proteomes" id="UP000036097"/>
    </source>
</evidence>
<comment type="caution">
    <text evidence="2">The sequence shown here is derived from an EMBL/GenBank/DDBJ whole genome shotgun (WGS) entry which is preliminary data.</text>
</comment>
<dbReference type="Proteomes" id="UP000036097">
    <property type="component" value="Unassembled WGS sequence"/>
</dbReference>
<proteinExistence type="predicted"/>
<name>A0A0J1GH49_9GAMM</name>
<gene>
    <name evidence="2" type="ORF">ABT56_23055</name>
</gene>
<dbReference type="AlphaFoldDB" id="A0A0J1GH49"/>
<feature type="region of interest" description="Disordered" evidence="1">
    <location>
        <begin position="26"/>
        <end position="64"/>
    </location>
</feature>
<organism evidence="2 3">
    <name type="scientific">Photobacterium aquae</name>
    <dbReference type="NCBI Taxonomy" id="1195763"/>
    <lineage>
        <taxon>Bacteria</taxon>
        <taxon>Pseudomonadati</taxon>
        <taxon>Pseudomonadota</taxon>
        <taxon>Gammaproteobacteria</taxon>
        <taxon>Vibrionales</taxon>
        <taxon>Vibrionaceae</taxon>
        <taxon>Photobacterium</taxon>
    </lineage>
</organism>
<evidence type="ECO:0000256" key="1">
    <source>
        <dbReference type="SAM" id="MobiDB-lite"/>
    </source>
</evidence>
<reference evidence="2 3" key="1">
    <citation type="submission" date="2015-05" db="EMBL/GenBank/DDBJ databases">
        <title>Photobacterium galathea sp. nov.</title>
        <authorList>
            <person name="Machado H."/>
            <person name="Gram L."/>
        </authorList>
    </citation>
    <scope>NUCLEOTIDE SEQUENCE [LARGE SCALE GENOMIC DNA]</scope>
    <source>
        <strain evidence="2 3">CGMCC 1.12159</strain>
    </source>
</reference>